<reference evidence="2" key="4">
    <citation type="journal article" date="2023" name="Front. Microbiol.">
        <title>Phylogeography and host specificity of Pasteurellaceae pathogenic to sea-farmed fish in the north-east Atlantic.</title>
        <authorList>
            <person name="Gulla S."/>
            <person name="Colquhoun D.J."/>
            <person name="Olsen A.B."/>
            <person name="Spilsberg B."/>
            <person name="Lagesen K."/>
            <person name="Aakesson C.P."/>
            <person name="Strom S."/>
            <person name="Manji F."/>
            <person name="Birkbeck T.H."/>
            <person name="Nilsen H.K."/>
        </authorList>
    </citation>
    <scope>NUCLEOTIDE SEQUENCE</scope>
    <source>
        <strain evidence="2">98B1</strain>
    </source>
</reference>
<dbReference type="EMBL" id="JASAVS010000019">
    <property type="protein sequence ID" value="MDP8085924.1"/>
    <property type="molecule type" value="Genomic_DNA"/>
</dbReference>
<dbReference type="Proteomes" id="UP001224812">
    <property type="component" value="Unassembled WGS sequence"/>
</dbReference>
<evidence type="ECO:0000313" key="5">
    <source>
        <dbReference type="Proteomes" id="UP001224812"/>
    </source>
</evidence>
<accession>A0A1H7YKU8</accession>
<dbReference type="RefSeq" id="WP_090922549.1">
    <property type="nucleotide sequence ID" value="NZ_CP016180.1"/>
</dbReference>
<keyword evidence="1" id="KW-0449">Lipoprotein</keyword>
<evidence type="ECO:0000313" key="3">
    <source>
        <dbReference type="EMBL" id="SEM46872.1"/>
    </source>
</evidence>
<evidence type="ECO:0000313" key="2">
    <source>
        <dbReference type="EMBL" id="MDP8174721.1"/>
    </source>
</evidence>
<protein>
    <submittedName>
        <fullName evidence="3">Uncharacterized conserved protein YceK</fullName>
    </submittedName>
    <submittedName>
        <fullName evidence="1">YceK/YidQ family lipoprotein</fullName>
    </submittedName>
</protein>
<dbReference type="EMBL" id="JASAYT010000011">
    <property type="protein sequence ID" value="MDP8174721.1"/>
    <property type="molecule type" value="Genomic_DNA"/>
</dbReference>
<reference evidence="4" key="1">
    <citation type="submission" date="2016-10" db="EMBL/GenBank/DDBJ databases">
        <authorList>
            <person name="Varghese N."/>
            <person name="Submissions S."/>
        </authorList>
    </citation>
    <scope>NUCLEOTIDE SEQUENCE [LARGE SCALE GENOMIC DNA]</scope>
    <source>
        <strain evidence="4">DSM 24204</strain>
    </source>
</reference>
<evidence type="ECO:0000313" key="1">
    <source>
        <dbReference type="EMBL" id="MDP8085924.1"/>
    </source>
</evidence>
<dbReference type="Proteomes" id="UP001231736">
    <property type="component" value="Unassembled WGS sequence"/>
</dbReference>
<proteinExistence type="predicted"/>
<organism evidence="3 4">
    <name type="scientific">Phocoenobacter skyensis</name>
    <dbReference type="NCBI Taxonomy" id="97481"/>
    <lineage>
        <taxon>Bacteria</taxon>
        <taxon>Pseudomonadati</taxon>
        <taxon>Pseudomonadota</taxon>
        <taxon>Gammaproteobacteria</taxon>
        <taxon>Pasteurellales</taxon>
        <taxon>Pasteurellaceae</taxon>
        <taxon>Phocoenobacter</taxon>
    </lineage>
</organism>
<gene>
    <name evidence="1" type="ORF">QJT92_08325</name>
    <name evidence="2" type="ORF">QJU97_04505</name>
    <name evidence="3" type="ORF">SAMN05444853_11938</name>
</gene>
<dbReference type="AlphaFoldDB" id="A0A1H7YKU8"/>
<dbReference type="OrthoDB" id="5679649at2"/>
<reference evidence="3" key="2">
    <citation type="submission" date="2016-10" db="EMBL/GenBank/DDBJ databases">
        <authorList>
            <person name="de Groot N.N."/>
        </authorList>
    </citation>
    <scope>NUCLEOTIDE SEQUENCE [LARGE SCALE GENOMIC DNA]</scope>
    <source>
        <strain evidence="3">DSM 24204</strain>
    </source>
</reference>
<reference evidence="1 5" key="3">
    <citation type="journal article" date="2023" name="Front. Microbiol.">
        <title>Phylogeography and host specificity of Pasteurellaceae pathogenic to sea-farmed fish in the north-east Atlantic.</title>
        <authorList>
            <person name="Gulla S."/>
            <person name="Colquhoun D.J."/>
            <person name="Olsen A.B."/>
            <person name="Spilsberg B."/>
            <person name="Lagesen K."/>
            <person name="Aakesson C.P."/>
            <person name="Strom S."/>
            <person name="Manji F."/>
            <person name="Birkbeck T.H."/>
            <person name="Nilsen H.K."/>
        </authorList>
    </citation>
    <scope>NUCLEOTIDE SEQUENCE [LARGE SCALE GENOMIC DNA]</scope>
    <source>
        <strain evidence="1 5">VIO11850</strain>
    </source>
</reference>
<evidence type="ECO:0000313" key="4">
    <source>
        <dbReference type="Proteomes" id="UP000198883"/>
    </source>
</evidence>
<keyword evidence="5" id="KW-1185">Reference proteome</keyword>
<dbReference type="GeneID" id="83543960"/>
<dbReference type="Proteomes" id="UP000198883">
    <property type="component" value="Unassembled WGS sequence"/>
</dbReference>
<dbReference type="EMBL" id="FOBN01000019">
    <property type="protein sequence ID" value="SEM46872.1"/>
    <property type="molecule type" value="Genomic_DNA"/>
</dbReference>
<sequence>MTLSKWLLGILVLNISACSSIVTLEHPCPYGGTRTNALIVKNCLTNPPKNITGFGDIVCKLTVPAIIDFPLSLAVDTALFPIQGIRYLANDNKCTLFR</sequence>
<dbReference type="STRING" id="97481.SAMN05444853_11938"/>
<name>A0A1H7YKU8_9PAST</name>